<accession>A0ABP6YC40</accession>
<name>A0ABP6YC40_9ACTN</name>
<keyword evidence="3" id="KW-1185">Reference proteome</keyword>
<protein>
    <submittedName>
        <fullName evidence="2">Uncharacterized protein</fullName>
    </submittedName>
</protein>
<feature type="transmembrane region" description="Helical" evidence="1">
    <location>
        <begin position="34"/>
        <end position="52"/>
    </location>
</feature>
<organism evidence="2 3">
    <name type="scientific">Kribbella ginsengisoli</name>
    <dbReference type="NCBI Taxonomy" id="363865"/>
    <lineage>
        <taxon>Bacteria</taxon>
        <taxon>Bacillati</taxon>
        <taxon>Actinomycetota</taxon>
        <taxon>Actinomycetes</taxon>
        <taxon>Propionibacteriales</taxon>
        <taxon>Kribbellaceae</taxon>
        <taxon>Kribbella</taxon>
    </lineage>
</organism>
<proteinExistence type="predicted"/>
<feature type="transmembrane region" description="Helical" evidence="1">
    <location>
        <begin position="230"/>
        <end position="252"/>
    </location>
</feature>
<feature type="transmembrane region" description="Helical" evidence="1">
    <location>
        <begin position="204"/>
        <end position="224"/>
    </location>
</feature>
<feature type="transmembrane region" description="Helical" evidence="1">
    <location>
        <begin position="107"/>
        <end position="129"/>
    </location>
</feature>
<reference evidence="3" key="1">
    <citation type="journal article" date="2019" name="Int. J. Syst. Evol. Microbiol.">
        <title>The Global Catalogue of Microorganisms (GCM) 10K type strain sequencing project: providing services to taxonomists for standard genome sequencing and annotation.</title>
        <authorList>
            <consortium name="The Broad Institute Genomics Platform"/>
            <consortium name="The Broad Institute Genome Sequencing Center for Infectious Disease"/>
            <person name="Wu L."/>
            <person name="Ma J."/>
        </authorList>
    </citation>
    <scope>NUCLEOTIDE SEQUENCE [LARGE SCALE GENOMIC DNA]</scope>
    <source>
        <strain evidence="3">JCM 16928</strain>
    </source>
</reference>
<dbReference type="EMBL" id="BAABAA010000009">
    <property type="protein sequence ID" value="GAA3580815.1"/>
    <property type="molecule type" value="Genomic_DNA"/>
</dbReference>
<keyword evidence="1" id="KW-0812">Transmembrane</keyword>
<keyword evidence="1" id="KW-1133">Transmembrane helix</keyword>
<evidence type="ECO:0000313" key="3">
    <source>
        <dbReference type="Proteomes" id="UP001501222"/>
    </source>
</evidence>
<evidence type="ECO:0000313" key="2">
    <source>
        <dbReference type="EMBL" id="GAA3580815.1"/>
    </source>
</evidence>
<sequence>MARVVKSPALAILLIAPFFGETFSTATAPLDLLLPWRLPIVAGLYGCGALICREIARRHRFGLLGLCLLGAAYGVYEEGLIDRFWFDPTFWTETKVGDYSEVWHTNLLLATHLTAFHTAISICASILVVERLFPSHRDRAWAGRRGLPVAAVAFLILVPLGSADFYVPPIPVLIAAGALCALLVVCAFLVPRRPSSAEAARRRGLAWIAFFAAGAHFVLVYAIPSTNLPWPIGILISLLPIAIAILLVRRYASGGLHGRDANRVLTGMIAFFLLLDVVIGLGGRYDLSLGAIATAFALRRLHTSSPAS</sequence>
<gene>
    <name evidence="2" type="ORF">GCM10022235_58920</name>
</gene>
<comment type="caution">
    <text evidence="2">The sequence shown here is derived from an EMBL/GenBank/DDBJ whole genome shotgun (WGS) entry which is preliminary data.</text>
</comment>
<keyword evidence="1" id="KW-0472">Membrane</keyword>
<feature type="transmembrane region" description="Helical" evidence="1">
    <location>
        <begin position="149"/>
        <end position="167"/>
    </location>
</feature>
<feature type="transmembrane region" description="Helical" evidence="1">
    <location>
        <begin position="173"/>
        <end position="192"/>
    </location>
</feature>
<feature type="transmembrane region" description="Helical" evidence="1">
    <location>
        <begin position="59"/>
        <end position="76"/>
    </location>
</feature>
<evidence type="ECO:0000256" key="1">
    <source>
        <dbReference type="SAM" id="Phobius"/>
    </source>
</evidence>
<feature type="transmembrane region" description="Helical" evidence="1">
    <location>
        <begin position="264"/>
        <end position="283"/>
    </location>
</feature>
<dbReference type="Proteomes" id="UP001501222">
    <property type="component" value="Unassembled WGS sequence"/>
</dbReference>